<evidence type="ECO:0000313" key="5">
    <source>
        <dbReference type="Proteomes" id="UP000694501"/>
    </source>
</evidence>
<dbReference type="GO" id="GO:0019622">
    <property type="term" value="P:3-(3-hydroxy)phenylpropionate catabolic process"/>
    <property type="evidence" value="ECO:0007669"/>
    <property type="project" value="TreeGrafter"/>
</dbReference>
<accession>A0A949JHM9</accession>
<dbReference type="PANTHER" id="PTHR43476:SF3">
    <property type="entry name" value="FAD-BINDING MONOOXYGENASE"/>
    <property type="match status" value="1"/>
</dbReference>
<gene>
    <name evidence="4" type="ORF">JGS22_014560</name>
</gene>
<dbReference type="NCBIfam" id="NF004829">
    <property type="entry name" value="PRK06183.1-3"/>
    <property type="match status" value="1"/>
</dbReference>
<dbReference type="InterPro" id="IPR036188">
    <property type="entry name" value="FAD/NAD-bd_sf"/>
</dbReference>
<dbReference type="Gene3D" id="3.30.70.2450">
    <property type="match status" value="1"/>
</dbReference>
<dbReference type="EMBL" id="JAELVF020000001">
    <property type="protein sequence ID" value="MBU7598800.1"/>
    <property type="molecule type" value="Genomic_DNA"/>
</dbReference>
<feature type="region of interest" description="Disordered" evidence="2">
    <location>
        <begin position="375"/>
        <end position="448"/>
    </location>
</feature>
<dbReference type="GO" id="GO:0071949">
    <property type="term" value="F:FAD binding"/>
    <property type="evidence" value="ECO:0007669"/>
    <property type="project" value="InterPro"/>
</dbReference>
<feature type="compositionally biased region" description="Low complexity" evidence="2">
    <location>
        <begin position="434"/>
        <end position="448"/>
    </location>
</feature>
<name>A0A949JHM9_9ACTN</name>
<dbReference type="AlphaFoldDB" id="A0A949JHM9"/>
<evidence type="ECO:0000259" key="3">
    <source>
        <dbReference type="Pfam" id="PF01494"/>
    </source>
</evidence>
<comment type="caution">
    <text evidence="4">The sequence shown here is derived from an EMBL/GenBank/DDBJ whole genome shotgun (WGS) entry which is preliminary data.</text>
</comment>
<organism evidence="4 5">
    <name type="scientific">Streptomyces tardus</name>
    <dbReference type="NCBI Taxonomy" id="2780544"/>
    <lineage>
        <taxon>Bacteria</taxon>
        <taxon>Bacillati</taxon>
        <taxon>Actinomycetota</taxon>
        <taxon>Actinomycetes</taxon>
        <taxon>Kitasatosporales</taxon>
        <taxon>Streptomycetaceae</taxon>
        <taxon>Streptomyces</taxon>
    </lineage>
</organism>
<proteinExistence type="predicted"/>
<reference evidence="4" key="1">
    <citation type="submission" date="2021-06" db="EMBL/GenBank/DDBJ databases">
        <title>Sequencing of actinobacteria type strains.</title>
        <authorList>
            <person name="Nguyen G.-S."/>
            <person name="Wentzel A."/>
        </authorList>
    </citation>
    <scope>NUCLEOTIDE SEQUENCE</scope>
    <source>
        <strain evidence="4">P38-E01</strain>
    </source>
</reference>
<dbReference type="SUPFAM" id="SSF51905">
    <property type="entry name" value="FAD/NAD(P)-binding domain"/>
    <property type="match status" value="1"/>
</dbReference>
<evidence type="ECO:0000313" key="4">
    <source>
        <dbReference type="EMBL" id="MBU7598800.1"/>
    </source>
</evidence>
<feature type="compositionally biased region" description="Basic and acidic residues" evidence="2">
    <location>
        <begin position="597"/>
        <end position="607"/>
    </location>
</feature>
<sequence>MNGPSEPTARDDGDTDADVLVIGYGPVGQALSVLLAQHGWRVTVLERQPRPYPLPRAVAFDGQASRLLAAAGVADRIRPITEPSPDYVVANAAGGELLRFELRPEGYHGWPDSTSVHQPSLEAALAERAGELPGLRVEWGRRAVLATDLGETVEVVTEDVHSGERSASRARWVVGSDGANSFLRDRLGVGCEDFGFSLDWMACDVVPRRAEDFPPLNLQIADPARPRVAVSAGPGHRRWEFMRLPDEDPAEFATEENAWRLLAQFGATPANAALDRHTVYTFAGRNAERWRIGRMLLAGDAAHQMPPFAGQGMCSGFRDAANLAWKLDLVLRGTAAERLLDTYEEERRAQVRYSIGLSVQLGRIICEIEPARAEERDRAMLRPPTGDAGTAGASGAASTEGAAGTAGVAGVAGTPGTPGTAGEASRSGGPGETGAARPPAHGARPPGETLGRGFFFRGGGAPAGLLAGQARLAGPGGAGTAAPADEVLGEGFVLLCAPELVHGVEPELLEELRLIGGRAVTVRPADGRADGGAVPRESDSLLDIDGFYLPWLASLGARAVLVRPDHYVYGAASDAEGVAALLRDLTARLTASEDVDGGDRGGGDRGGGDSSDDSGDEVPEPPARG</sequence>
<feature type="compositionally biased region" description="Acidic residues" evidence="2">
    <location>
        <begin position="610"/>
        <end position="619"/>
    </location>
</feature>
<dbReference type="GO" id="GO:0008688">
    <property type="term" value="F:3-(3-hydroxyphenyl)propionate hydroxylase activity"/>
    <property type="evidence" value="ECO:0007669"/>
    <property type="project" value="TreeGrafter"/>
</dbReference>
<dbReference type="PANTHER" id="PTHR43476">
    <property type="entry name" value="3-(3-HYDROXY-PHENYL)PROPIONATE/3-HYDROXYCINNAMIC ACID HYDROXYLASE"/>
    <property type="match status" value="1"/>
</dbReference>
<dbReference type="Pfam" id="PF01494">
    <property type="entry name" value="FAD_binding_3"/>
    <property type="match status" value="1"/>
</dbReference>
<dbReference type="Proteomes" id="UP000694501">
    <property type="component" value="Unassembled WGS sequence"/>
</dbReference>
<protein>
    <submittedName>
        <fullName evidence="4">Bifunctional 3-(3-hydroxy-phenyl)propionate/3-hydroxycinnamic acid hydroxylase</fullName>
    </submittedName>
</protein>
<keyword evidence="1" id="KW-0560">Oxidoreductase</keyword>
<dbReference type="PRINTS" id="PR00420">
    <property type="entry name" value="RNGMNOXGNASE"/>
</dbReference>
<feature type="domain" description="FAD-binding" evidence="3">
    <location>
        <begin position="16"/>
        <end position="351"/>
    </location>
</feature>
<dbReference type="RefSeq" id="WP_211038564.1">
    <property type="nucleotide sequence ID" value="NZ_JAELVF020000001.1"/>
</dbReference>
<evidence type="ECO:0000256" key="1">
    <source>
        <dbReference type="ARBA" id="ARBA00023002"/>
    </source>
</evidence>
<keyword evidence="5" id="KW-1185">Reference proteome</keyword>
<feature type="compositionally biased region" description="Low complexity" evidence="2">
    <location>
        <begin position="385"/>
        <end position="424"/>
    </location>
</feature>
<dbReference type="InterPro" id="IPR002938">
    <property type="entry name" value="FAD-bd"/>
</dbReference>
<feature type="region of interest" description="Disordered" evidence="2">
    <location>
        <begin position="592"/>
        <end position="625"/>
    </location>
</feature>
<dbReference type="InterPro" id="IPR050631">
    <property type="entry name" value="PheA/TfdB_FAD_monoxygenase"/>
</dbReference>
<evidence type="ECO:0000256" key="2">
    <source>
        <dbReference type="SAM" id="MobiDB-lite"/>
    </source>
</evidence>
<dbReference type="Gene3D" id="3.50.50.60">
    <property type="entry name" value="FAD/NAD(P)-binding domain"/>
    <property type="match status" value="1"/>
</dbReference>